<accession>A0ABM4BGZ3</accession>
<sequence length="315" mass="36895">MRKFLKMQKRFWLIFVVILVFFIIYEVRDLKSCNSLMLKEKRKTPSGVEIPKYVASSHFISFGNLSKECKYNNQNEIVCPDVRHFGETMHRQVLLTITRMLAVINLICERHSIKYWLLAGTLLGSYRSNKLIPWDDDGDIGMLLEDYQQFLKHVRNELPEDLYFQDGSDDIHFRSTKFVNAKIRDRNSCYGYCIRKGCQWHDGIQIDIFVFLKKQDNPDVITSTFPRFEFNSNNIFPNKKMFVDGVFLSVPAESHKVLSLLYGSDYLDPISNACPSGRIPIPWYSCEYLGSLSLNDRIKTLKESEVHSNFLFQYI</sequence>
<keyword evidence="2" id="KW-1185">Reference proteome</keyword>
<evidence type="ECO:0000313" key="2">
    <source>
        <dbReference type="Proteomes" id="UP001652625"/>
    </source>
</evidence>
<organism evidence="2 3">
    <name type="scientific">Hydra vulgaris</name>
    <name type="common">Hydra</name>
    <name type="synonym">Hydra attenuata</name>
    <dbReference type="NCBI Taxonomy" id="6087"/>
    <lineage>
        <taxon>Eukaryota</taxon>
        <taxon>Metazoa</taxon>
        <taxon>Cnidaria</taxon>
        <taxon>Hydrozoa</taxon>
        <taxon>Hydroidolina</taxon>
        <taxon>Anthoathecata</taxon>
        <taxon>Aplanulata</taxon>
        <taxon>Hydridae</taxon>
        <taxon>Hydra</taxon>
    </lineage>
</organism>
<dbReference type="InterPro" id="IPR052942">
    <property type="entry name" value="LPS_cholinephosphotransferase"/>
</dbReference>
<dbReference type="PANTHER" id="PTHR43404:SF1">
    <property type="entry name" value="MNN4P"/>
    <property type="match status" value="1"/>
</dbReference>
<protein>
    <submittedName>
        <fullName evidence="3">Uncharacterized protein LOC136077914</fullName>
    </submittedName>
</protein>
<proteinExistence type="predicted"/>
<name>A0ABM4BGZ3_HYDVU</name>
<reference evidence="3" key="1">
    <citation type="submission" date="2025-08" db="UniProtKB">
        <authorList>
            <consortium name="RefSeq"/>
        </authorList>
    </citation>
    <scope>IDENTIFICATION</scope>
</reference>
<dbReference type="RefSeq" id="XP_065648278.1">
    <property type="nucleotide sequence ID" value="XM_065792206.1"/>
</dbReference>
<dbReference type="GeneID" id="136077914"/>
<feature type="domain" description="LicD/FKTN/FKRP nucleotidyltransferase" evidence="1">
    <location>
        <begin position="108"/>
        <end position="215"/>
    </location>
</feature>
<evidence type="ECO:0000313" key="3">
    <source>
        <dbReference type="RefSeq" id="XP_065648278.1"/>
    </source>
</evidence>
<gene>
    <name evidence="3" type="primary">LOC136077914</name>
</gene>
<evidence type="ECO:0000259" key="1">
    <source>
        <dbReference type="Pfam" id="PF04991"/>
    </source>
</evidence>
<dbReference type="Pfam" id="PF04991">
    <property type="entry name" value="LicD"/>
    <property type="match status" value="1"/>
</dbReference>
<dbReference type="PANTHER" id="PTHR43404">
    <property type="entry name" value="LIPOPOLYSACCHARIDE CHOLINEPHOSPHOTRANSFERASE LICD"/>
    <property type="match status" value="1"/>
</dbReference>
<dbReference type="InterPro" id="IPR007074">
    <property type="entry name" value="LicD/FKTN/FKRP_NTP_transf"/>
</dbReference>
<dbReference type="Proteomes" id="UP001652625">
    <property type="component" value="Chromosome 03"/>
</dbReference>